<keyword evidence="3" id="KW-1185">Reference proteome</keyword>
<dbReference type="PANTHER" id="PTHR35614:SF5">
    <property type="entry name" value="SPRY DOMAIN-CONTAINING PROTEIN"/>
    <property type="match status" value="1"/>
</dbReference>
<dbReference type="VEuPathDB" id="TriTrypDB:ADEAN_000269900"/>
<feature type="compositionally biased region" description="Polar residues" evidence="1">
    <location>
        <begin position="739"/>
        <end position="767"/>
    </location>
</feature>
<evidence type="ECO:0000256" key="1">
    <source>
        <dbReference type="SAM" id="MobiDB-lite"/>
    </source>
</evidence>
<gene>
    <name evidence="2" type="ORF">ADEAN_000269900</name>
</gene>
<dbReference type="AlphaFoldDB" id="A0A7G2C816"/>
<feature type="region of interest" description="Disordered" evidence="1">
    <location>
        <begin position="608"/>
        <end position="661"/>
    </location>
</feature>
<dbReference type="OrthoDB" id="245726at2759"/>
<organism evidence="2 3">
    <name type="scientific">Angomonas deanei</name>
    <dbReference type="NCBI Taxonomy" id="59799"/>
    <lineage>
        <taxon>Eukaryota</taxon>
        <taxon>Discoba</taxon>
        <taxon>Euglenozoa</taxon>
        <taxon>Kinetoplastea</taxon>
        <taxon>Metakinetoplastina</taxon>
        <taxon>Trypanosomatida</taxon>
        <taxon>Trypanosomatidae</taxon>
        <taxon>Strigomonadinae</taxon>
        <taxon>Angomonas</taxon>
    </lineage>
</organism>
<reference evidence="2 3" key="1">
    <citation type="submission" date="2020-08" db="EMBL/GenBank/DDBJ databases">
        <authorList>
            <person name="Newling K."/>
            <person name="Davey J."/>
            <person name="Forrester S."/>
        </authorList>
    </citation>
    <scope>NUCLEOTIDE SEQUENCE [LARGE SCALE GENOMIC DNA]</scope>
    <source>
        <strain evidence="3">Crithidia deanei Carvalho (ATCC PRA-265)</strain>
    </source>
</reference>
<protein>
    <submittedName>
        <fullName evidence="2">Uncharacterized protein</fullName>
    </submittedName>
</protein>
<accession>A0A7G2C816</accession>
<dbReference type="EMBL" id="LR877148">
    <property type="protein sequence ID" value="CAD2215244.1"/>
    <property type="molecule type" value="Genomic_DNA"/>
</dbReference>
<evidence type="ECO:0000313" key="2">
    <source>
        <dbReference type="EMBL" id="CAD2215244.1"/>
    </source>
</evidence>
<name>A0A7G2C816_9TRYP</name>
<dbReference type="PANTHER" id="PTHR35614">
    <property type="match status" value="1"/>
</dbReference>
<feature type="region of interest" description="Disordered" evidence="1">
    <location>
        <begin position="791"/>
        <end position="810"/>
    </location>
</feature>
<evidence type="ECO:0000313" key="3">
    <source>
        <dbReference type="Proteomes" id="UP000515908"/>
    </source>
</evidence>
<feature type="region of interest" description="Disordered" evidence="1">
    <location>
        <begin position="723"/>
        <end position="767"/>
    </location>
</feature>
<dbReference type="Proteomes" id="UP000515908">
    <property type="component" value="Chromosome 04"/>
</dbReference>
<sequence>MHYGTHEIALIPLTNKYFGKEEEEKEEEEPAVDSQWILDSTDGVFNSSVESICISSPSAKRQLRQQFIEIRNDPCVRYYHLRNYYNPEKPFESVNMDRLPGYVYSENDLDRFLASIEDSLFDTNAEFLEAGELHYDDHTAFFDEHYPTLTPEEKKEQFEECKKELGRWKEKDFPQQSVTPPVDGEKTASIHCSSSSATYTAPSSAAAADADFHPCTDPNPAVEIPSKFTSDFETYLWSTYPDKWNKDGEKRHSYGSMLKRGLGMVPVVAGFICGQGGELEEEGILIRNKRVNLIGCIGFSTTESSADDNIPYFQPRKVMVKAAGDRTLERVIMLAARYYLSTFCEAVNQIRPMEDPLALFHQRCACMRLALACKWNNYPTLKFIYDTGAVIQMSKALILQHAVSKEGEALLTDDTYSVKSYLYKKKDSDEKGVALLLAGDYVFHIWMYFMRYYVIPSSSGGGWTLHLTTDVAQVKDRKVVSWLSTAEKRVTEALGQLNAEAGEKKKGAEHVNTQSLLKEAQREQLLNFLFGNYFTFDEEEAVQQTSTFLGPCTDFVAYQLHMLHQEIIRARSMQAEDSIWANDHAFSSNGLKHYGIYRSPKSGPFLTTVQKGGVHDKRKRRTNNNVPNPPTLRPRTQRRPPSKPGHGQPDGGPMYQHNQLPGMQPPMNYFAPQYMGGGYYPCYYPYMPPQPYDPSAVANSATTPAFYTTTPLSSQAVFPSHSAPNYTMAPDGRDGGLSPVTSQGVFQSGTFTPAQSSLPATASPGQKDVQQYVQLPDGSICPIISMAAPSRETSVNKAAPAATRRKVASP</sequence>
<proteinExistence type="predicted"/>